<dbReference type="Proteomes" id="UP001497644">
    <property type="component" value="Chromosome 2"/>
</dbReference>
<evidence type="ECO:0000313" key="2">
    <source>
        <dbReference type="Proteomes" id="UP001497644"/>
    </source>
</evidence>
<evidence type="ECO:0000313" key="1">
    <source>
        <dbReference type="EMBL" id="CAL1680574.1"/>
    </source>
</evidence>
<dbReference type="EMBL" id="OZ034825">
    <property type="protein sequence ID" value="CAL1680574.1"/>
    <property type="molecule type" value="Genomic_DNA"/>
</dbReference>
<accession>A0AAV2NKD1</accession>
<organism evidence="1 2">
    <name type="scientific">Lasius platythorax</name>
    <dbReference type="NCBI Taxonomy" id="488582"/>
    <lineage>
        <taxon>Eukaryota</taxon>
        <taxon>Metazoa</taxon>
        <taxon>Ecdysozoa</taxon>
        <taxon>Arthropoda</taxon>
        <taxon>Hexapoda</taxon>
        <taxon>Insecta</taxon>
        <taxon>Pterygota</taxon>
        <taxon>Neoptera</taxon>
        <taxon>Endopterygota</taxon>
        <taxon>Hymenoptera</taxon>
        <taxon>Apocrita</taxon>
        <taxon>Aculeata</taxon>
        <taxon>Formicoidea</taxon>
        <taxon>Formicidae</taxon>
        <taxon>Formicinae</taxon>
        <taxon>Lasius</taxon>
        <taxon>Lasius</taxon>
    </lineage>
</organism>
<gene>
    <name evidence="1" type="ORF">LPLAT_LOCUS6570</name>
</gene>
<keyword evidence="2" id="KW-1185">Reference proteome</keyword>
<protein>
    <submittedName>
        <fullName evidence="1">Uncharacterized protein</fullName>
    </submittedName>
</protein>
<reference evidence="1" key="1">
    <citation type="submission" date="2024-04" db="EMBL/GenBank/DDBJ databases">
        <authorList>
            <consortium name="Molecular Ecology Group"/>
        </authorList>
    </citation>
    <scope>NUCLEOTIDE SEQUENCE</scope>
</reference>
<dbReference type="AlphaFoldDB" id="A0AAV2NKD1"/>
<sequence>MLWVSSLQLFYEVVRLFGRLAGKRNGGPQRWLRGTEEERGKRREGAALRRRWFTAVDKTIRVAGGSSVYFKNTSESLWNFGNKHRRNGGFIGDLYVETWVRNDPRTVNKNHSRREERTRRREALRFLSFYYT</sequence>
<name>A0AAV2NKD1_9HYME</name>
<proteinExistence type="predicted"/>